<organism evidence="15 16">
    <name type="scientific">Ilyodon furcidens</name>
    <name type="common">goldbreast splitfin</name>
    <dbReference type="NCBI Taxonomy" id="33524"/>
    <lineage>
        <taxon>Eukaryota</taxon>
        <taxon>Metazoa</taxon>
        <taxon>Chordata</taxon>
        <taxon>Craniata</taxon>
        <taxon>Vertebrata</taxon>
        <taxon>Euteleostomi</taxon>
        <taxon>Actinopterygii</taxon>
        <taxon>Neopterygii</taxon>
        <taxon>Teleostei</taxon>
        <taxon>Neoteleostei</taxon>
        <taxon>Acanthomorphata</taxon>
        <taxon>Ovalentaria</taxon>
        <taxon>Atherinomorphae</taxon>
        <taxon>Cyprinodontiformes</taxon>
        <taxon>Goodeidae</taxon>
        <taxon>Ilyodon</taxon>
    </lineage>
</organism>
<keyword evidence="4 13" id="KW-0732">Signal</keyword>
<dbReference type="Gene3D" id="2.60.40.10">
    <property type="entry name" value="Immunoglobulins"/>
    <property type="match status" value="1"/>
</dbReference>
<feature type="transmembrane region" description="Helical" evidence="12">
    <location>
        <begin position="155"/>
        <end position="180"/>
    </location>
</feature>
<dbReference type="InterPro" id="IPR013783">
    <property type="entry name" value="Ig-like_fold"/>
</dbReference>
<dbReference type="InterPro" id="IPR003599">
    <property type="entry name" value="Ig_sub"/>
</dbReference>
<dbReference type="SMART" id="SM00408">
    <property type="entry name" value="IGc2"/>
    <property type="match status" value="1"/>
</dbReference>
<feature type="chain" id="PRO_5047457725" description="Ig-like domain-containing protein" evidence="13">
    <location>
        <begin position="21"/>
        <end position="203"/>
    </location>
</feature>
<keyword evidence="6 12" id="KW-0472">Membrane</keyword>
<dbReference type="InterPro" id="IPR003598">
    <property type="entry name" value="Ig_sub2"/>
</dbReference>
<evidence type="ECO:0000256" key="8">
    <source>
        <dbReference type="ARBA" id="ARBA00023170"/>
    </source>
</evidence>
<evidence type="ECO:0000256" key="9">
    <source>
        <dbReference type="ARBA" id="ARBA00023180"/>
    </source>
</evidence>
<evidence type="ECO:0000256" key="13">
    <source>
        <dbReference type="SAM" id="SignalP"/>
    </source>
</evidence>
<dbReference type="SUPFAM" id="SSF48726">
    <property type="entry name" value="Immunoglobulin"/>
    <property type="match status" value="1"/>
</dbReference>
<feature type="region of interest" description="Disordered" evidence="11">
    <location>
        <begin position="184"/>
        <end position="203"/>
    </location>
</feature>
<dbReference type="InterPro" id="IPR051713">
    <property type="entry name" value="T-cell_Activation_Regulation"/>
</dbReference>
<feature type="signal peptide" evidence="13">
    <location>
        <begin position="1"/>
        <end position="20"/>
    </location>
</feature>
<evidence type="ECO:0000256" key="5">
    <source>
        <dbReference type="ARBA" id="ARBA00022989"/>
    </source>
</evidence>
<feature type="domain" description="Ig-like" evidence="14">
    <location>
        <begin position="32"/>
        <end position="127"/>
    </location>
</feature>
<evidence type="ECO:0000256" key="6">
    <source>
        <dbReference type="ARBA" id="ARBA00023136"/>
    </source>
</evidence>
<dbReference type="InterPro" id="IPR036179">
    <property type="entry name" value="Ig-like_dom_sf"/>
</dbReference>
<keyword evidence="9" id="KW-0325">Glycoprotein</keyword>
<dbReference type="PANTHER" id="PTHR25466:SF9">
    <property type="entry name" value="FIBRONECTIN TYPE-III DOMAIN-CONTAINING PROTEIN"/>
    <property type="match status" value="1"/>
</dbReference>
<comment type="caution">
    <text evidence="15">The sequence shown here is derived from an EMBL/GenBank/DDBJ whole genome shotgun (WGS) entry which is preliminary data.</text>
</comment>
<dbReference type="PROSITE" id="PS50835">
    <property type="entry name" value="IG_LIKE"/>
    <property type="match status" value="1"/>
</dbReference>
<comment type="subcellular location">
    <subcellularLocation>
        <location evidence="1">Cell membrane</location>
        <topology evidence="1">Single-pass type I membrane protein</topology>
    </subcellularLocation>
</comment>
<keyword evidence="5 12" id="KW-1133">Transmembrane helix</keyword>
<reference evidence="15 16" key="1">
    <citation type="submission" date="2021-06" db="EMBL/GenBank/DDBJ databases">
        <authorList>
            <person name="Palmer J.M."/>
        </authorList>
    </citation>
    <scope>NUCLEOTIDE SEQUENCE [LARGE SCALE GENOMIC DNA]</scope>
    <source>
        <strain evidence="16">if_2019</strain>
        <tissue evidence="15">Muscle</tissue>
    </source>
</reference>
<dbReference type="InterPro" id="IPR007110">
    <property type="entry name" value="Ig-like_dom"/>
</dbReference>
<evidence type="ECO:0000256" key="2">
    <source>
        <dbReference type="ARBA" id="ARBA00022475"/>
    </source>
</evidence>
<keyword evidence="3 12" id="KW-0812">Transmembrane</keyword>
<evidence type="ECO:0000256" key="1">
    <source>
        <dbReference type="ARBA" id="ARBA00004251"/>
    </source>
</evidence>
<name>A0ABV0T6B3_9TELE</name>
<dbReference type="Proteomes" id="UP001482620">
    <property type="component" value="Unassembled WGS sequence"/>
</dbReference>
<accession>A0ABV0T6B3</accession>
<keyword evidence="8" id="KW-0675">Receptor</keyword>
<evidence type="ECO:0000313" key="15">
    <source>
        <dbReference type="EMBL" id="MEQ2227137.1"/>
    </source>
</evidence>
<dbReference type="SMART" id="SM00406">
    <property type="entry name" value="IGv"/>
    <property type="match status" value="1"/>
</dbReference>
<sequence length="203" mass="22302">MEDLLIFRLVCLCLAAVVSASAEGQRLSAVVGGEVTLPCDATGYVPLKVVEWSRPDNNLEYVLIFNNQTPDPDIPKQSYQGRVHLKNRENGDVSLVLKNVTVEDRGTYECYVLKKTNRQKRALQPISIIHLDVASPPPGDKDGNKEDGVKERGHIGLVVGVMFSALTVAVVILTAASVFVRRRKMNSSPPHPPHNEAEQPLQV</sequence>
<evidence type="ECO:0000256" key="10">
    <source>
        <dbReference type="ARBA" id="ARBA00023319"/>
    </source>
</evidence>
<evidence type="ECO:0000256" key="3">
    <source>
        <dbReference type="ARBA" id="ARBA00022692"/>
    </source>
</evidence>
<gene>
    <name evidence="15" type="ORF">ILYODFUR_034684</name>
</gene>
<evidence type="ECO:0000259" key="14">
    <source>
        <dbReference type="PROSITE" id="PS50835"/>
    </source>
</evidence>
<evidence type="ECO:0000256" key="4">
    <source>
        <dbReference type="ARBA" id="ARBA00022729"/>
    </source>
</evidence>
<evidence type="ECO:0000256" key="11">
    <source>
        <dbReference type="SAM" id="MobiDB-lite"/>
    </source>
</evidence>
<dbReference type="Pfam" id="PF07686">
    <property type="entry name" value="V-set"/>
    <property type="match status" value="1"/>
</dbReference>
<keyword evidence="16" id="KW-1185">Reference proteome</keyword>
<keyword evidence="7" id="KW-1015">Disulfide bond</keyword>
<evidence type="ECO:0000256" key="7">
    <source>
        <dbReference type="ARBA" id="ARBA00023157"/>
    </source>
</evidence>
<keyword evidence="2" id="KW-1003">Cell membrane</keyword>
<dbReference type="PANTHER" id="PTHR25466">
    <property type="entry name" value="T-LYMPHOCYTE ACTIVATION ANTIGEN"/>
    <property type="match status" value="1"/>
</dbReference>
<keyword evidence="10" id="KW-0393">Immunoglobulin domain</keyword>
<proteinExistence type="predicted"/>
<protein>
    <recommendedName>
        <fullName evidence="14">Ig-like domain-containing protein</fullName>
    </recommendedName>
</protein>
<evidence type="ECO:0000313" key="16">
    <source>
        <dbReference type="Proteomes" id="UP001482620"/>
    </source>
</evidence>
<evidence type="ECO:0000256" key="12">
    <source>
        <dbReference type="SAM" id="Phobius"/>
    </source>
</evidence>
<dbReference type="InterPro" id="IPR013106">
    <property type="entry name" value="Ig_V-set"/>
</dbReference>
<dbReference type="EMBL" id="JAHRIQ010017914">
    <property type="protein sequence ID" value="MEQ2227137.1"/>
    <property type="molecule type" value="Genomic_DNA"/>
</dbReference>
<dbReference type="SMART" id="SM00409">
    <property type="entry name" value="IG"/>
    <property type="match status" value="1"/>
</dbReference>